<dbReference type="PROSITE" id="PS50011">
    <property type="entry name" value="PROTEIN_KINASE_DOM"/>
    <property type="match status" value="1"/>
</dbReference>
<dbReference type="GO" id="GO:0061630">
    <property type="term" value="F:ubiquitin protein ligase activity"/>
    <property type="evidence" value="ECO:0007669"/>
    <property type="project" value="UniProtKB-EC"/>
</dbReference>
<dbReference type="Proteomes" id="UP000594638">
    <property type="component" value="Unassembled WGS sequence"/>
</dbReference>
<dbReference type="EC" id="2.3.2.27" evidence="2"/>
<gene>
    <name evidence="5" type="ORF">OLEA9_A092322</name>
</gene>
<reference evidence="5 6" key="1">
    <citation type="submission" date="2019-12" db="EMBL/GenBank/DDBJ databases">
        <authorList>
            <person name="Alioto T."/>
            <person name="Alioto T."/>
            <person name="Gomez Garrido J."/>
        </authorList>
    </citation>
    <scope>NUCLEOTIDE SEQUENCE [LARGE SCALE GENOMIC DNA]</scope>
</reference>
<dbReference type="AlphaFoldDB" id="A0A8S0Q499"/>
<dbReference type="EMBL" id="CACTIH010000320">
    <property type="protein sequence ID" value="CAA2959384.1"/>
    <property type="molecule type" value="Genomic_DNA"/>
</dbReference>
<dbReference type="OrthoDB" id="4062651at2759"/>
<keyword evidence="6" id="KW-1185">Reference proteome</keyword>
<dbReference type="InterPro" id="IPR000719">
    <property type="entry name" value="Prot_kinase_dom"/>
</dbReference>
<sequence length="249" mass="28903">MHLAKALELRRWKVEEQQRLEEARMAEDAALAIAKKEKAKCKVALEKAEAAQTITEFEVQKRIDAEIKALKESEKKRKVLDEMVHNDESSEYYSTSQYGSTPWSMPEYVCLAYEYMANGRLDDRLSHRENTWVLPWQLKFRVAAEISTSLHFLHQAKPEPPVYRDLKLGSILLDCNFVMVPDWPVEEALKFAKLALKCKKLRCKDRLDLHNVVLPELNRLRALAEETMTNITRNSHRPPQRSHCSAQVS</sequence>
<evidence type="ECO:0000256" key="3">
    <source>
        <dbReference type="ARBA" id="ARBA00022786"/>
    </source>
</evidence>
<name>A0A8S0Q499_OLEEU</name>
<evidence type="ECO:0000313" key="6">
    <source>
        <dbReference type="Proteomes" id="UP000594638"/>
    </source>
</evidence>
<evidence type="ECO:0000259" key="4">
    <source>
        <dbReference type="PROSITE" id="PS50011"/>
    </source>
</evidence>
<feature type="domain" description="Protein kinase" evidence="4">
    <location>
        <begin position="1"/>
        <end position="249"/>
    </location>
</feature>
<dbReference type="InterPro" id="IPR011009">
    <property type="entry name" value="Kinase-like_dom_sf"/>
</dbReference>
<protein>
    <recommendedName>
        <fullName evidence="2">RING-type E3 ubiquitin transferase</fullName>
        <ecNumber evidence="2">2.3.2.27</ecNumber>
    </recommendedName>
</protein>
<comment type="caution">
    <text evidence="5">The sequence shown here is derived from an EMBL/GenBank/DDBJ whole genome shotgun (WGS) entry which is preliminary data.</text>
</comment>
<dbReference type="GO" id="GO:0005524">
    <property type="term" value="F:ATP binding"/>
    <property type="evidence" value="ECO:0007669"/>
    <property type="project" value="InterPro"/>
</dbReference>
<accession>A0A8S0Q499</accession>
<dbReference type="PANTHER" id="PTHR45647">
    <property type="entry name" value="OS02G0152300 PROTEIN"/>
    <property type="match status" value="1"/>
</dbReference>
<evidence type="ECO:0000256" key="2">
    <source>
        <dbReference type="ARBA" id="ARBA00012483"/>
    </source>
</evidence>
<proteinExistence type="predicted"/>
<evidence type="ECO:0000256" key="1">
    <source>
        <dbReference type="ARBA" id="ARBA00000900"/>
    </source>
</evidence>
<dbReference type="SUPFAM" id="SSF56112">
    <property type="entry name" value="Protein kinase-like (PK-like)"/>
    <property type="match status" value="1"/>
</dbReference>
<dbReference type="Gramene" id="OE9A092322T1">
    <property type="protein sequence ID" value="OE9A092322C1"/>
    <property type="gene ID" value="OE9A092322"/>
</dbReference>
<dbReference type="GO" id="GO:0004672">
    <property type="term" value="F:protein kinase activity"/>
    <property type="evidence" value="ECO:0007669"/>
    <property type="project" value="InterPro"/>
</dbReference>
<organism evidence="5 6">
    <name type="scientific">Olea europaea subsp. europaea</name>
    <dbReference type="NCBI Taxonomy" id="158383"/>
    <lineage>
        <taxon>Eukaryota</taxon>
        <taxon>Viridiplantae</taxon>
        <taxon>Streptophyta</taxon>
        <taxon>Embryophyta</taxon>
        <taxon>Tracheophyta</taxon>
        <taxon>Spermatophyta</taxon>
        <taxon>Magnoliopsida</taxon>
        <taxon>eudicotyledons</taxon>
        <taxon>Gunneridae</taxon>
        <taxon>Pentapetalae</taxon>
        <taxon>asterids</taxon>
        <taxon>lamiids</taxon>
        <taxon>Lamiales</taxon>
        <taxon>Oleaceae</taxon>
        <taxon>Oleeae</taxon>
        <taxon>Olea</taxon>
    </lineage>
</organism>
<comment type="catalytic activity">
    <reaction evidence="1">
        <text>S-ubiquitinyl-[E2 ubiquitin-conjugating enzyme]-L-cysteine + [acceptor protein]-L-lysine = [E2 ubiquitin-conjugating enzyme]-L-cysteine + N(6)-ubiquitinyl-[acceptor protein]-L-lysine.</text>
        <dbReference type="EC" id="2.3.2.27"/>
    </reaction>
</comment>
<evidence type="ECO:0000313" key="5">
    <source>
        <dbReference type="EMBL" id="CAA2959384.1"/>
    </source>
</evidence>
<dbReference type="PANTHER" id="PTHR45647:SF132">
    <property type="entry name" value="KINASE WITH ADENINE NUCLEOTIDE ALPHA HYDROLASES-LIKE DOMAIN-CONTAINING PROTEIN"/>
    <property type="match status" value="1"/>
</dbReference>
<dbReference type="InterPro" id="IPR051348">
    <property type="entry name" value="U-box_ubiquitin_ligases"/>
</dbReference>
<dbReference type="Pfam" id="PF00069">
    <property type="entry name" value="Pkinase"/>
    <property type="match status" value="1"/>
</dbReference>
<dbReference type="Gene3D" id="1.10.510.10">
    <property type="entry name" value="Transferase(Phosphotransferase) domain 1"/>
    <property type="match status" value="1"/>
</dbReference>
<keyword evidence="3" id="KW-0833">Ubl conjugation pathway</keyword>